<dbReference type="PANTHER" id="PTHR35273">
    <property type="entry name" value="ALPHA-1,4 POLYGALACTOSAMINIDASE, PUTATIVE (AFU_ORTHOLOGUE AFUA_3G07890)-RELATED"/>
    <property type="match status" value="1"/>
</dbReference>
<feature type="domain" description="Glycoside-hydrolase family GH114 TIM-barrel" evidence="1">
    <location>
        <begin position="39"/>
        <end position="300"/>
    </location>
</feature>
<keyword evidence="3" id="KW-1185">Reference proteome</keyword>
<dbReference type="EMBL" id="JAQFWQ010000003">
    <property type="protein sequence ID" value="MDA2809369.1"/>
    <property type="molecule type" value="Genomic_DNA"/>
</dbReference>
<dbReference type="PANTHER" id="PTHR35273:SF2">
    <property type="entry name" value="ALPHA-GALACTOSIDASE"/>
    <property type="match status" value="1"/>
</dbReference>
<reference evidence="2 3" key="1">
    <citation type="submission" date="2023-01" db="EMBL/GenBank/DDBJ databases">
        <title>Draft genome sequence of Nocardiopsis sp. RSe5-2 isolated from halophytes.</title>
        <authorList>
            <person name="Duangmal K."/>
            <person name="Chantavorakit T."/>
        </authorList>
    </citation>
    <scope>NUCLEOTIDE SEQUENCE [LARGE SCALE GENOMIC DNA]</scope>
    <source>
        <strain evidence="2 3">RSe5-2</strain>
    </source>
</reference>
<protein>
    <submittedName>
        <fullName evidence="2">Endo alpha-1,4 polygalactosaminidase</fullName>
    </submittedName>
</protein>
<name>A0ABT4TXE1_9ACTN</name>
<dbReference type="InterPro" id="IPR017853">
    <property type="entry name" value="GH"/>
</dbReference>
<evidence type="ECO:0000259" key="1">
    <source>
        <dbReference type="Pfam" id="PF03537"/>
    </source>
</evidence>
<dbReference type="InterPro" id="IPR013785">
    <property type="entry name" value="Aldolase_TIM"/>
</dbReference>
<gene>
    <name evidence="2" type="ORF">O4J56_01855</name>
</gene>
<sequence length="311" mass="34241">MAASAVLLLAGCTTGSGPDTGPDPGADDWWTPAPGEVSSWEWQLEEPYDLDVEAQMYDLDLFEVAPEGSELHYPGGEVVEVPAGPLAGAVDELHAREPRPVVICYIDTGAYEHYRPDAHMFPGYEEDLEDVPDRPAEPEEGSALGWSSGWEEERWMDIRASERDAWTDVIWARFDLAEELGCDGVEPDQNNPLGNDPGFPITLEDQHSWYVELAEQAHARGLSVGMKNGHDQPGSAAELAEHFDWALPEECVQFDECDELTPFIDQGKAVFAVDYQGAVDEDGACREHADLGFDGMIKDLPPTAAYRRTCT</sequence>
<evidence type="ECO:0000313" key="3">
    <source>
        <dbReference type="Proteomes" id="UP001527866"/>
    </source>
</evidence>
<dbReference type="Proteomes" id="UP001527866">
    <property type="component" value="Unassembled WGS sequence"/>
</dbReference>
<accession>A0ABT4TXE1</accession>
<dbReference type="SUPFAM" id="SSF51445">
    <property type="entry name" value="(Trans)glycosidases"/>
    <property type="match status" value="1"/>
</dbReference>
<organism evidence="2 3">
    <name type="scientific">Nocardiopsis endophytica</name>
    <dbReference type="NCBI Taxonomy" id="3018445"/>
    <lineage>
        <taxon>Bacteria</taxon>
        <taxon>Bacillati</taxon>
        <taxon>Actinomycetota</taxon>
        <taxon>Actinomycetes</taxon>
        <taxon>Streptosporangiales</taxon>
        <taxon>Nocardiopsidaceae</taxon>
        <taxon>Nocardiopsis</taxon>
    </lineage>
</organism>
<proteinExistence type="predicted"/>
<evidence type="ECO:0000313" key="2">
    <source>
        <dbReference type="EMBL" id="MDA2809369.1"/>
    </source>
</evidence>
<dbReference type="Pfam" id="PF03537">
    <property type="entry name" value="Glyco_hydro_114"/>
    <property type="match status" value="1"/>
</dbReference>
<comment type="caution">
    <text evidence="2">The sequence shown here is derived from an EMBL/GenBank/DDBJ whole genome shotgun (WGS) entry which is preliminary data.</text>
</comment>
<dbReference type="Gene3D" id="3.20.20.70">
    <property type="entry name" value="Aldolase class I"/>
    <property type="match status" value="1"/>
</dbReference>
<dbReference type="InterPro" id="IPR004352">
    <property type="entry name" value="GH114_TIM-barrel"/>
</dbReference>
<dbReference type="RefSeq" id="WP_270683275.1">
    <property type="nucleotide sequence ID" value="NZ_JAQFWQ010000003.1"/>
</dbReference>